<feature type="coiled-coil region" evidence="2">
    <location>
        <begin position="305"/>
        <end position="346"/>
    </location>
</feature>
<dbReference type="EMBL" id="JAYWIO010000006">
    <property type="protein sequence ID" value="KAK7256510.1"/>
    <property type="molecule type" value="Genomic_DNA"/>
</dbReference>
<evidence type="ECO:0000313" key="4">
    <source>
        <dbReference type="EMBL" id="KAK7256510.1"/>
    </source>
</evidence>
<organism evidence="4 5">
    <name type="scientific">Crotalaria pallida</name>
    <name type="common">Smooth rattlebox</name>
    <name type="synonym">Crotalaria striata</name>
    <dbReference type="NCBI Taxonomy" id="3830"/>
    <lineage>
        <taxon>Eukaryota</taxon>
        <taxon>Viridiplantae</taxon>
        <taxon>Streptophyta</taxon>
        <taxon>Embryophyta</taxon>
        <taxon>Tracheophyta</taxon>
        <taxon>Spermatophyta</taxon>
        <taxon>Magnoliopsida</taxon>
        <taxon>eudicotyledons</taxon>
        <taxon>Gunneridae</taxon>
        <taxon>Pentapetalae</taxon>
        <taxon>rosids</taxon>
        <taxon>fabids</taxon>
        <taxon>Fabales</taxon>
        <taxon>Fabaceae</taxon>
        <taxon>Papilionoideae</taxon>
        <taxon>50 kb inversion clade</taxon>
        <taxon>genistoids sensu lato</taxon>
        <taxon>core genistoids</taxon>
        <taxon>Crotalarieae</taxon>
        <taxon>Crotalaria</taxon>
    </lineage>
</organism>
<comment type="caution">
    <text evidence="4">The sequence shown here is derived from an EMBL/GenBank/DDBJ whole genome shotgun (WGS) entry which is preliminary data.</text>
</comment>
<feature type="domain" description="MATH" evidence="3">
    <location>
        <begin position="29"/>
        <end position="154"/>
    </location>
</feature>
<dbReference type="PROSITE" id="PS50144">
    <property type="entry name" value="MATH"/>
    <property type="match status" value="1"/>
</dbReference>
<evidence type="ECO:0000256" key="1">
    <source>
        <dbReference type="ARBA" id="ARBA00023054"/>
    </source>
</evidence>
<dbReference type="PANTHER" id="PTHR46236:SF35">
    <property type="entry name" value="MATH DOMAIN-CONTAINING PROTEIN"/>
    <property type="match status" value="1"/>
</dbReference>
<evidence type="ECO:0000256" key="2">
    <source>
        <dbReference type="SAM" id="Coils"/>
    </source>
</evidence>
<dbReference type="SMART" id="SM00061">
    <property type="entry name" value="MATH"/>
    <property type="match status" value="1"/>
</dbReference>
<evidence type="ECO:0000259" key="3">
    <source>
        <dbReference type="PROSITE" id="PS50144"/>
    </source>
</evidence>
<protein>
    <recommendedName>
        <fullName evidence="3">MATH domain-containing protein</fullName>
    </recommendedName>
</protein>
<dbReference type="AlphaFoldDB" id="A0AAN9HXW8"/>
<dbReference type="InterPro" id="IPR008974">
    <property type="entry name" value="TRAF-like"/>
</dbReference>
<dbReference type="FunFam" id="2.60.210.10:FF:000005">
    <property type="entry name" value="Ubiquitin carboxyl-terminal hydrolase 13"/>
    <property type="match status" value="1"/>
</dbReference>
<proteinExistence type="predicted"/>
<evidence type="ECO:0000313" key="5">
    <source>
        <dbReference type="Proteomes" id="UP001372338"/>
    </source>
</evidence>
<dbReference type="PANTHER" id="PTHR46236">
    <property type="entry name" value="TRAF-LIKE SUPERFAMILY PROTEIN"/>
    <property type="match status" value="1"/>
</dbReference>
<dbReference type="Gene3D" id="2.60.210.10">
    <property type="entry name" value="Apoptosis, Tumor Necrosis Factor Receptor Associated Protein 2, Chain A"/>
    <property type="match status" value="1"/>
</dbReference>
<dbReference type="Pfam" id="PF22486">
    <property type="entry name" value="MATH_2"/>
    <property type="match status" value="1"/>
</dbReference>
<keyword evidence="1 2" id="KW-0175">Coiled coil</keyword>
<sequence length="360" mass="41846">MSLMAIINCWFWSRPVVEMENQKTREEVFEKFTWTVKNFSKLNTNRLYSENFFIGGHPWRILIYPKGNNVNYFSVYLDAGDTANLPYGWTRFAKFKLILINKVHSEMTKTKETAHRFNARENDWGFTTFMPLNELRDPNQGFIVDDNCIIEAEISVPKSEHENPVEKVAKTSPVSANVETTEYTDPLPKEMSSTPLGKLMDFRGLGKIEEAYVPLLEEVCCLHPSLIESQKKRSSRFTEWAFTALGRVLYFLKTKKIKDMNEDAYMHLQILWEELETFRFDLTWLEPHVKSALGMKGYVERAVQVTRMKDNVSALEMEIKRMKANIAAAEVDLEIARRDLMKAEEGFEERDLDVELGYGA</sequence>
<keyword evidence="5" id="KW-1185">Reference proteome</keyword>
<gene>
    <name evidence="4" type="ORF">RIF29_29961</name>
</gene>
<dbReference type="SUPFAM" id="SSF49599">
    <property type="entry name" value="TRAF domain-like"/>
    <property type="match status" value="1"/>
</dbReference>
<reference evidence="4 5" key="1">
    <citation type="submission" date="2024-01" db="EMBL/GenBank/DDBJ databases">
        <title>The genomes of 5 underutilized Papilionoideae crops provide insights into root nodulation and disease resistanc.</title>
        <authorList>
            <person name="Yuan L."/>
        </authorList>
    </citation>
    <scope>NUCLEOTIDE SEQUENCE [LARGE SCALE GENOMIC DNA]</scope>
    <source>
        <strain evidence="4">ZHUSHIDOU_FW_LH</strain>
        <tissue evidence="4">Leaf</tissue>
    </source>
</reference>
<dbReference type="Proteomes" id="UP001372338">
    <property type="component" value="Unassembled WGS sequence"/>
</dbReference>
<dbReference type="InterPro" id="IPR002083">
    <property type="entry name" value="MATH/TRAF_dom"/>
</dbReference>
<accession>A0AAN9HXW8</accession>
<dbReference type="CDD" id="cd00121">
    <property type="entry name" value="MATH"/>
    <property type="match status" value="1"/>
</dbReference>
<name>A0AAN9HXW8_CROPI</name>
<dbReference type="InterPro" id="IPR050804">
    <property type="entry name" value="MCC"/>
</dbReference>